<evidence type="ECO:0000313" key="2">
    <source>
        <dbReference type="EMBL" id="GAH65495.1"/>
    </source>
</evidence>
<dbReference type="SUPFAM" id="SSF52540">
    <property type="entry name" value="P-loop containing nucleoside triphosphate hydrolases"/>
    <property type="match status" value="1"/>
</dbReference>
<sequence length="214" mass="23973">SPTVAEYPFTTHTATPGMMEFENIQIQLIDTPPLTEQSIEWWLPHMIRRADALLVVVDLGNAPLAQVEAIFTELENRKIEVRESKVKALIVGNKLDVANAGENYLALKDKYQRQLPIIAVSAREGVGLEELKREIYQLLDIIRVYTKAPGQKPDSTDPIILDRGSTLEDAAASVHKDFAVKLKYARIWGSGKHDGVMAKRDHVLQDGDIIELHL</sequence>
<dbReference type="InterPro" id="IPR006073">
    <property type="entry name" value="GTP-bd"/>
</dbReference>
<dbReference type="PROSITE" id="PS51880">
    <property type="entry name" value="TGS"/>
    <property type="match status" value="1"/>
</dbReference>
<proteinExistence type="predicted"/>
<dbReference type="EMBL" id="BARU01030637">
    <property type="protein sequence ID" value="GAH65495.1"/>
    <property type="molecule type" value="Genomic_DNA"/>
</dbReference>
<dbReference type="CDD" id="cd01666">
    <property type="entry name" value="TGS_DRG"/>
    <property type="match status" value="1"/>
</dbReference>
<reference evidence="2" key="1">
    <citation type="journal article" date="2014" name="Front. Microbiol.">
        <title>High frequency of phylogenetically diverse reductive dehalogenase-homologous genes in deep subseafloor sedimentary metagenomes.</title>
        <authorList>
            <person name="Kawai M."/>
            <person name="Futagami T."/>
            <person name="Toyoda A."/>
            <person name="Takaki Y."/>
            <person name="Nishi S."/>
            <person name="Hori S."/>
            <person name="Arai W."/>
            <person name="Tsubouchi T."/>
            <person name="Morono Y."/>
            <person name="Uchiyama I."/>
            <person name="Ito T."/>
            <person name="Fujiyama A."/>
            <person name="Inagaki F."/>
            <person name="Takami H."/>
        </authorList>
    </citation>
    <scope>NUCLEOTIDE SEQUENCE</scope>
    <source>
        <strain evidence="2">Expedition CK06-06</strain>
    </source>
</reference>
<feature type="domain" description="TGS" evidence="1">
    <location>
        <begin position="140"/>
        <end position="214"/>
    </location>
</feature>
<dbReference type="PANTHER" id="PTHR43127">
    <property type="entry name" value="DEVELOPMENTALLY-REGULATED GTP-BINDING PROTEIN 2"/>
    <property type="match status" value="1"/>
</dbReference>
<gene>
    <name evidence="2" type="ORF">S03H2_48574</name>
</gene>
<dbReference type="InterPro" id="IPR012675">
    <property type="entry name" value="Beta-grasp_dom_sf"/>
</dbReference>
<comment type="caution">
    <text evidence="2">The sequence shown here is derived from an EMBL/GenBank/DDBJ whole genome shotgun (WGS) entry which is preliminary data.</text>
</comment>
<accession>X1I8B9</accession>
<dbReference type="GO" id="GO:0003924">
    <property type="term" value="F:GTPase activity"/>
    <property type="evidence" value="ECO:0007669"/>
    <property type="project" value="InterPro"/>
</dbReference>
<dbReference type="InterPro" id="IPR027417">
    <property type="entry name" value="P-loop_NTPase"/>
</dbReference>
<dbReference type="InterPro" id="IPR004095">
    <property type="entry name" value="TGS"/>
</dbReference>
<dbReference type="GO" id="GO:0005525">
    <property type="term" value="F:GTP binding"/>
    <property type="evidence" value="ECO:0007669"/>
    <property type="project" value="InterPro"/>
</dbReference>
<evidence type="ECO:0000259" key="1">
    <source>
        <dbReference type="PROSITE" id="PS51880"/>
    </source>
</evidence>
<dbReference type="SUPFAM" id="SSF81271">
    <property type="entry name" value="TGS-like"/>
    <property type="match status" value="1"/>
</dbReference>
<dbReference type="AlphaFoldDB" id="X1I8B9"/>
<dbReference type="InterPro" id="IPR012676">
    <property type="entry name" value="TGS-like"/>
</dbReference>
<dbReference type="Gene3D" id="3.40.50.300">
    <property type="entry name" value="P-loop containing nucleotide triphosphate hydrolases"/>
    <property type="match status" value="1"/>
</dbReference>
<feature type="non-terminal residue" evidence="2">
    <location>
        <position position="1"/>
    </location>
</feature>
<dbReference type="Gene3D" id="3.10.20.30">
    <property type="match status" value="1"/>
</dbReference>
<dbReference type="Pfam" id="PF01926">
    <property type="entry name" value="MMR_HSR1"/>
    <property type="match status" value="1"/>
</dbReference>
<organism evidence="2">
    <name type="scientific">marine sediment metagenome</name>
    <dbReference type="NCBI Taxonomy" id="412755"/>
    <lineage>
        <taxon>unclassified sequences</taxon>
        <taxon>metagenomes</taxon>
        <taxon>ecological metagenomes</taxon>
    </lineage>
</organism>
<dbReference type="Pfam" id="PF02824">
    <property type="entry name" value="TGS"/>
    <property type="match status" value="1"/>
</dbReference>
<protein>
    <recommendedName>
        <fullName evidence="1">TGS domain-containing protein</fullName>
    </recommendedName>
</protein>
<name>X1I8B9_9ZZZZ</name>
<dbReference type="InterPro" id="IPR045001">
    <property type="entry name" value="DRG"/>
</dbReference>